<evidence type="ECO:0000256" key="3">
    <source>
        <dbReference type="ARBA" id="ARBA00022837"/>
    </source>
</evidence>
<dbReference type="GO" id="GO:0043226">
    <property type="term" value="C:organelle"/>
    <property type="evidence" value="ECO:0007669"/>
    <property type="project" value="UniProtKB-ARBA"/>
</dbReference>
<dbReference type="Proteomes" id="UP000594262">
    <property type="component" value="Unplaced"/>
</dbReference>
<reference evidence="7" key="1">
    <citation type="submission" date="2021-01" db="UniProtKB">
        <authorList>
            <consortium name="EnsemblMetazoa"/>
        </authorList>
    </citation>
    <scope>IDENTIFICATION</scope>
</reference>
<organism evidence="7 8">
    <name type="scientific">Clytia hemisphaerica</name>
    <dbReference type="NCBI Taxonomy" id="252671"/>
    <lineage>
        <taxon>Eukaryota</taxon>
        <taxon>Metazoa</taxon>
        <taxon>Cnidaria</taxon>
        <taxon>Hydrozoa</taxon>
        <taxon>Hydroidolina</taxon>
        <taxon>Leptothecata</taxon>
        <taxon>Obeliida</taxon>
        <taxon>Clytiidae</taxon>
        <taxon>Clytia</taxon>
    </lineage>
</organism>
<dbReference type="AlphaFoldDB" id="A0A7M5TRI1"/>
<keyword evidence="2" id="KW-0677">Repeat</keyword>
<evidence type="ECO:0000259" key="6">
    <source>
        <dbReference type="PROSITE" id="PS50222"/>
    </source>
</evidence>
<dbReference type="GeneID" id="136809304"/>
<comment type="similarity">
    <text evidence="1">Belongs to the aequorin family.</text>
</comment>
<dbReference type="GO" id="GO:0005509">
    <property type="term" value="F:calcium ion binding"/>
    <property type="evidence" value="ECO:0007669"/>
    <property type="project" value="InterPro"/>
</dbReference>
<dbReference type="PROSITE" id="PS50222">
    <property type="entry name" value="EF_HAND_2"/>
    <property type="match status" value="2"/>
</dbReference>
<evidence type="ECO:0000313" key="7">
    <source>
        <dbReference type="EnsemblMetazoa" id="CLYHEMP000758.1"/>
    </source>
</evidence>
<sequence>MGQKFSHIWNEILTYPLQHIPITYNPPCYFTCIGDRRVEDYSSDTTYFQKMQLGYWKDLLAERQKEHEAKMKFIEANPQVMQELLEKFPNFTQQKISDLKLQFTAFDLNHDGLIDYHEMMQVLDDLGNSSSDATREEYFAEIDEDGSGAIDFEEFLGLIYSLQHEKTRGQSDLLYQVGQDNISVLRELTLSEKLLNGLF</sequence>
<protein>
    <recommendedName>
        <fullName evidence="6">EF-hand domain-containing protein</fullName>
    </recommendedName>
</protein>
<name>A0A7M5TRI1_9CNID</name>
<evidence type="ECO:0000256" key="1">
    <source>
        <dbReference type="ARBA" id="ARBA00007828"/>
    </source>
</evidence>
<dbReference type="OrthoDB" id="343296at2759"/>
<keyword evidence="8" id="KW-1185">Reference proteome</keyword>
<feature type="domain" description="EF-hand" evidence="6">
    <location>
        <begin position="130"/>
        <end position="165"/>
    </location>
</feature>
<evidence type="ECO:0000256" key="4">
    <source>
        <dbReference type="ARBA" id="ARBA00023223"/>
    </source>
</evidence>
<keyword evidence="5" id="KW-0599">Photoprotein</keyword>
<dbReference type="FunFam" id="1.10.238.10:FF:000178">
    <property type="entry name" value="Calmodulin-2 A"/>
    <property type="match status" value="1"/>
</dbReference>
<evidence type="ECO:0000313" key="8">
    <source>
        <dbReference type="Proteomes" id="UP000594262"/>
    </source>
</evidence>
<evidence type="ECO:0000256" key="2">
    <source>
        <dbReference type="ARBA" id="ARBA00022737"/>
    </source>
</evidence>
<dbReference type="InterPro" id="IPR002048">
    <property type="entry name" value="EF_hand_dom"/>
</dbReference>
<dbReference type="CDD" id="cd00051">
    <property type="entry name" value="EFh"/>
    <property type="match status" value="1"/>
</dbReference>
<dbReference type="RefSeq" id="XP_066921924.1">
    <property type="nucleotide sequence ID" value="XM_067065823.1"/>
</dbReference>
<evidence type="ECO:0000256" key="5">
    <source>
        <dbReference type="ARBA" id="ARBA00023262"/>
    </source>
</evidence>
<dbReference type="Pfam" id="PF13499">
    <property type="entry name" value="EF-hand_7"/>
    <property type="match status" value="1"/>
</dbReference>
<dbReference type="SUPFAM" id="SSF47473">
    <property type="entry name" value="EF-hand"/>
    <property type="match status" value="1"/>
</dbReference>
<keyword evidence="3" id="KW-0106">Calcium</keyword>
<accession>A0A7M5TRI1</accession>
<dbReference type="EnsemblMetazoa" id="CLYHEMT000758.1">
    <property type="protein sequence ID" value="CLYHEMP000758.1"/>
    <property type="gene ID" value="CLYHEMG000758"/>
</dbReference>
<keyword evidence="4" id="KW-0455">Luminescence</keyword>
<dbReference type="Gene3D" id="1.10.238.10">
    <property type="entry name" value="EF-hand"/>
    <property type="match status" value="1"/>
</dbReference>
<dbReference type="PROSITE" id="PS00018">
    <property type="entry name" value="EF_HAND_1"/>
    <property type="match status" value="2"/>
</dbReference>
<dbReference type="InterPro" id="IPR018247">
    <property type="entry name" value="EF_Hand_1_Ca_BS"/>
</dbReference>
<dbReference type="SMART" id="SM00054">
    <property type="entry name" value="EFh"/>
    <property type="match status" value="2"/>
</dbReference>
<proteinExistence type="inferred from homology"/>
<dbReference type="InterPro" id="IPR011992">
    <property type="entry name" value="EF-hand-dom_pair"/>
</dbReference>
<dbReference type="GO" id="GO:0008218">
    <property type="term" value="P:bioluminescence"/>
    <property type="evidence" value="ECO:0007669"/>
    <property type="project" value="UniProtKB-KW"/>
</dbReference>
<feature type="domain" description="EF-hand" evidence="6">
    <location>
        <begin position="94"/>
        <end position="129"/>
    </location>
</feature>